<dbReference type="SUPFAM" id="SSF51206">
    <property type="entry name" value="cAMP-binding domain-like"/>
    <property type="match status" value="1"/>
</dbReference>
<dbReference type="AlphaFoldDB" id="A0A511ZLV2"/>
<comment type="caution">
    <text evidence="3">The sequence shown here is derived from an EMBL/GenBank/DDBJ whole genome shotgun (WGS) entry which is preliminary data.</text>
</comment>
<dbReference type="PROSITE" id="PS50042">
    <property type="entry name" value="CNMP_BINDING_3"/>
    <property type="match status" value="1"/>
</dbReference>
<sequence>MKLKRVWDKYADETKFNFSIISEFLDEFGKEMVLKPDTVIVSRGDFPTHVYFIKEGVATGLRDYEDGKDYNYFQVDQTNGNIGLLEVISRREKYIATITCLTKVTLIKVDSAMVYQLIMSDISLLRRCSVLLAEDLYSRSGNDGLFYHYQGIDRVRYYLTRYYEDKAMKQATDSIYIGDYYKDIASQTGISLRTVGRSIQKLKALDEITGLNRKLMMTKQQYIKMKQHIWVSEDKL</sequence>
<dbReference type="Pfam" id="PF00027">
    <property type="entry name" value="cNMP_binding"/>
    <property type="match status" value="1"/>
</dbReference>
<reference evidence="3 4" key="1">
    <citation type="submission" date="2019-07" db="EMBL/GenBank/DDBJ databases">
        <title>Whole genome shotgun sequence of Oceanobacillus sojae NBRC 105379.</title>
        <authorList>
            <person name="Hosoyama A."/>
            <person name="Uohara A."/>
            <person name="Ohji S."/>
            <person name="Ichikawa N."/>
        </authorList>
    </citation>
    <scope>NUCLEOTIDE SEQUENCE [LARGE SCALE GENOMIC DNA]</scope>
    <source>
        <strain evidence="3 4">NBRC 105379</strain>
    </source>
</reference>
<organism evidence="3 4">
    <name type="scientific">Oceanobacillus sojae</name>
    <dbReference type="NCBI Taxonomy" id="582851"/>
    <lineage>
        <taxon>Bacteria</taxon>
        <taxon>Bacillati</taxon>
        <taxon>Bacillota</taxon>
        <taxon>Bacilli</taxon>
        <taxon>Bacillales</taxon>
        <taxon>Bacillaceae</taxon>
        <taxon>Oceanobacillus</taxon>
    </lineage>
</organism>
<evidence type="ECO:0000313" key="4">
    <source>
        <dbReference type="Proteomes" id="UP000321558"/>
    </source>
</evidence>
<gene>
    <name evidence="3" type="ORF">OSO01_31450</name>
</gene>
<dbReference type="OrthoDB" id="2043651at2"/>
<dbReference type="EMBL" id="BJYM01000013">
    <property type="protein sequence ID" value="GEN88406.1"/>
    <property type="molecule type" value="Genomic_DNA"/>
</dbReference>
<keyword evidence="4" id="KW-1185">Reference proteome</keyword>
<dbReference type="Proteomes" id="UP000321558">
    <property type="component" value="Unassembled WGS sequence"/>
</dbReference>
<dbReference type="InterPro" id="IPR014710">
    <property type="entry name" value="RmlC-like_jellyroll"/>
</dbReference>
<keyword evidence="1" id="KW-0010">Activator</keyword>
<feature type="domain" description="Cyclic nucleotide-binding" evidence="2">
    <location>
        <begin position="21"/>
        <end position="127"/>
    </location>
</feature>
<evidence type="ECO:0000256" key="1">
    <source>
        <dbReference type="ARBA" id="ARBA00023159"/>
    </source>
</evidence>
<protein>
    <recommendedName>
        <fullName evidence="2">Cyclic nucleotide-binding domain-containing protein</fullName>
    </recommendedName>
</protein>
<proteinExistence type="predicted"/>
<dbReference type="Gene3D" id="2.60.120.10">
    <property type="entry name" value="Jelly Rolls"/>
    <property type="match status" value="1"/>
</dbReference>
<evidence type="ECO:0000259" key="2">
    <source>
        <dbReference type="PROSITE" id="PS50042"/>
    </source>
</evidence>
<dbReference type="RefSeq" id="WP_147211363.1">
    <property type="nucleotide sequence ID" value="NZ_BJYM01000013.1"/>
</dbReference>
<evidence type="ECO:0000313" key="3">
    <source>
        <dbReference type="EMBL" id="GEN88406.1"/>
    </source>
</evidence>
<dbReference type="CDD" id="cd00038">
    <property type="entry name" value="CAP_ED"/>
    <property type="match status" value="1"/>
</dbReference>
<dbReference type="InterPro" id="IPR018490">
    <property type="entry name" value="cNMP-bd_dom_sf"/>
</dbReference>
<name>A0A511ZLV2_9BACI</name>
<accession>A0A511ZLV2</accession>
<dbReference type="InterPro" id="IPR000595">
    <property type="entry name" value="cNMP-bd_dom"/>
</dbReference>